<feature type="compositionally biased region" description="Basic residues" evidence="1">
    <location>
        <begin position="450"/>
        <end position="459"/>
    </location>
</feature>
<dbReference type="EnsemblMetazoa" id="XM_022812160">
    <property type="protein sequence ID" value="XP_022667895"/>
    <property type="gene ID" value="LOC111253150"/>
</dbReference>
<dbReference type="RefSeq" id="XP_022667895.1">
    <property type="nucleotide sequence ID" value="XM_022812160.1"/>
</dbReference>
<dbReference type="AlphaFoldDB" id="A0A7M7MD97"/>
<dbReference type="GeneID" id="111253150"/>
<accession>A0A7M7MD97</accession>
<protein>
    <submittedName>
        <fullName evidence="2">Uncharacterized protein</fullName>
    </submittedName>
</protein>
<organism evidence="2 3">
    <name type="scientific">Varroa destructor</name>
    <name type="common">Honeybee mite</name>
    <dbReference type="NCBI Taxonomy" id="109461"/>
    <lineage>
        <taxon>Eukaryota</taxon>
        <taxon>Metazoa</taxon>
        <taxon>Ecdysozoa</taxon>
        <taxon>Arthropoda</taxon>
        <taxon>Chelicerata</taxon>
        <taxon>Arachnida</taxon>
        <taxon>Acari</taxon>
        <taxon>Parasitiformes</taxon>
        <taxon>Mesostigmata</taxon>
        <taxon>Gamasina</taxon>
        <taxon>Dermanyssoidea</taxon>
        <taxon>Varroidae</taxon>
        <taxon>Varroa</taxon>
    </lineage>
</organism>
<feature type="region of interest" description="Disordered" evidence="1">
    <location>
        <begin position="55"/>
        <end position="78"/>
    </location>
</feature>
<reference evidence="2" key="1">
    <citation type="submission" date="2021-01" db="UniProtKB">
        <authorList>
            <consortium name="EnsemblMetazoa"/>
        </authorList>
    </citation>
    <scope>IDENTIFICATION</scope>
</reference>
<evidence type="ECO:0000313" key="2">
    <source>
        <dbReference type="EnsemblMetazoa" id="XP_022667895"/>
    </source>
</evidence>
<sequence length="602" mass="66462">MAGGKTAAIRQTMKKERTYACIVCEPWKKRKTNNASNVTSSTGITKAVAVTLPTTTGHHSRQGGAGQVSNRQGASHVRPGKDVALPCRLLPWSGYRAETSRTYYALSNSSVWVHQADSGGWTELRSTLVSSFVDGWKVRCELPTDQVIAVANASSVLVYHRASAKWWNLSGTEAESRPEDAKLVWCYKGAVHVYSAIKRHLLRHDTRSLKVIVSTTNSLPLNYSISPETRLYYWFLSNGSQLYALIERPRNASSVCNCSLLMQSSTEQSELSWSIVDQWSHTTQTTKPSPSDEALTWSDGTQSLWLWPGTMRDHIHINTTTPRPQQGSELWQFELESRIWRKRSLDAHDNSNNNIHHNYISNLKGSNTYENNQYSASMLHRRVNSSQKPNTGESGAPLMGWTDGSRTCGLFNLGECREPFSLVRPVCLQVAGLTNPVRRPGNNKGVAKGPKTRPSKRPPRVQLLSTMRPPPTHPSNVTPPRTITDHTTPFSTSSSAGSVALWSDEAAAVDTENSVIAVTTEDLADEEVDGDELDLELGSPWHDSESGVFDSVVFCATSAVALCLVSALWCVRHCAPFPKEALLPLRDPPSVRYTAIPDHTLA</sequence>
<evidence type="ECO:0000256" key="1">
    <source>
        <dbReference type="SAM" id="MobiDB-lite"/>
    </source>
</evidence>
<dbReference type="Proteomes" id="UP000594260">
    <property type="component" value="Unplaced"/>
</dbReference>
<feature type="region of interest" description="Disordered" evidence="1">
    <location>
        <begin position="438"/>
        <end position="482"/>
    </location>
</feature>
<proteinExistence type="predicted"/>
<keyword evidence="3" id="KW-1185">Reference proteome</keyword>
<name>A0A7M7MD97_VARDE</name>
<evidence type="ECO:0000313" key="3">
    <source>
        <dbReference type="Proteomes" id="UP000594260"/>
    </source>
</evidence>